<name>A0ABY8SMS7_9BURK</name>
<feature type="transmembrane region" description="Helical" evidence="2">
    <location>
        <begin position="585"/>
        <end position="607"/>
    </location>
</feature>
<sequence>MNARETTTLESAVQNISIQNLNAGSAAADPHAPLRAALLGNPNCGKTALFNLLTGARQKVANYAGVTVERKEGWLSTPGKRRVRLLDLPGTYSLHAHSEDERITRDIVSGLHGREAPPELLICVTDATHLRLNLRLVLEARALGLPMVLVLNMSDMAKRQGIVVDKVKLGQALGLPVIESVGVRTDGGKELLNWLDSDQARALKAPSMEGHWQPKAGLGAKEQLLSLHQQVAAIMNEAVQEPLQDNQRGDRIDAVVLHPVWGTLLLLVTLFLIFQAVFSWAAPLMEGIEGGVARFGQWVAQVMPDGVLRSLLVDGVIAGTGAVLVFLPQILILFFFILVLEDSGYLPRAAFLLDRIMGTVGLSGRSFIPLLSSFACAVPGIMATRSISSWRDRLLTIMIAPLMTCSARLPVYALLIAAFIPDRQVGGLFNLQGLVLFALYIGGIVSAMAVAWVAKLFRANKTRTPLMMELPAYRWPSIRSLALGLYERALIFLRRVGGIILTVSIVLWFLASYPAAPEGAEAAIRYSYAGQLGRMLEVVLAPIGFNWQIAIALVPGMAAREVAVGALGTVYALSASSDDAMAQQLGPLIASSWSLATALSLLVWFIFAPQCISTLAMVKRETNGWRYPLIMLGYLFGLAYLSAFVTYRIAVALGWG</sequence>
<dbReference type="Gene3D" id="3.40.50.300">
    <property type="entry name" value="P-loop containing nucleotide triphosphate hydrolases"/>
    <property type="match status" value="1"/>
</dbReference>
<feature type="domain" description="FeoB-type G" evidence="3">
    <location>
        <begin position="33"/>
        <end position="201"/>
    </location>
</feature>
<dbReference type="InterPro" id="IPR011640">
    <property type="entry name" value="Fe2_transport_prot_B_C"/>
</dbReference>
<keyword evidence="2" id="KW-1133">Transmembrane helix</keyword>
<evidence type="ECO:0000256" key="2">
    <source>
        <dbReference type="SAM" id="Phobius"/>
    </source>
</evidence>
<dbReference type="Proteomes" id="UP001240697">
    <property type="component" value="Chromosome"/>
</dbReference>
<accession>A0ABY8SMS7</accession>
<proteinExistence type="predicted"/>
<keyword evidence="2" id="KW-0812">Transmembrane</keyword>
<dbReference type="InterPro" id="IPR050860">
    <property type="entry name" value="FeoB_GTPase"/>
</dbReference>
<feature type="transmembrane region" description="Helical" evidence="2">
    <location>
        <begin position="627"/>
        <end position="650"/>
    </location>
</feature>
<dbReference type="PROSITE" id="PS51711">
    <property type="entry name" value="G_FEOB"/>
    <property type="match status" value="1"/>
</dbReference>
<dbReference type="PANTHER" id="PTHR43185">
    <property type="entry name" value="FERROUS IRON TRANSPORT PROTEIN B"/>
    <property type="match status" value="1"/>
</dbReference>
<evidence type="ECO:0000256" key="1">
    <source>
        <dbReference type="ARBA" id="ARBA00031200"/>
    </source>
</evidence>
<protein>
    <recommendedName>
        <fullName evidence="1">Ferrous iron transport protein B</fullName>
    </recommendedName>
</protein>
<dbReference type="InterPro" id="IPR011642">
    <property type="entry name" value="Gate_dom"/>
</dbReference>
<feature type="transmembrane region" description="Helical" evidence="2">
    <location>
        <begin position="492"/>
        <end position="511"/>
    </location>
</feature>
<keyword evidence="5" id="KW-1185">Reference proteome</keyword>
<dbReference type="PANTHER" id="PTHR43185:SF1">
    <property type="entry name" value="FE(2+) TRANSPORTER FEOB"/>
    <property type="match status" value="1"/>
</dbReference>
<dbReference type="SUPFAM" id="SSF52540">
    <property type="entry name" value="P-loop containing nucleoside triphosphate hydrolases"/>
    <property type="match status" value="1"/>
</dbReference>
<gene>
    <name evidence="4" type="ORF">QMY55_17945</name>
</gene>
<feature type="transmembrane region" description="Helical" evidence="2">
    <location>
        <begin position="432"/>
        <end position="454"/>
    </location>
</feature>
<keyword evidence="2" id="KW-0472">Membrane</keyword>
<organism evidence="4 5">
    <name type="scientific">Comamonas resistens</name>
    <dbReference type="NCBI Taxonomy" id="3046670"/>
    <lineage>
        <taxon>Bacteria</taxon>
        <taxon>Pseudomonadati</taxon>
        <taxon>Pseudomonadota</taxon>
        <taxon>Betaproteobacteria</taxon>
        <taxon>Burkholderiales</taxon>
        <taxon>Comamonadaceae</taxon>
        <taxon>Comamonas</taxon>
    </lineage>
</organism>
<dbReference type="Pfam" id="PF07670">
    <property type="entry name" value="Gate"/>
    <property type="match status" value="2"/>
</dbReference>
<dbReference type="Pfam" id="PF02421">
    <property type="entry name" value="FeoB_N"/>
    <property type="match status" value="1"/>
</dbReference>
<dbReference type="Pfam" id="PF07664">
    <property type="entry name" value="FeoB_C"/>
    <property type="match status" value="1"/>
</dbReference>
<dbReference type="InterPro" id="IPR030389">
    <property type="entry name" value="G_FEOB_dom"/>
</dbReference>
<dbReference type="PRINTS" id="PR00326">
    <property type="entry name" value="GTP1OBG"/>
</dbReference>
<dbReference type="RefSeq" id="WP_283485507.1">
    <property type="nucleotide sequence ID" value="NZ_CP125947.1"/>
</dbReference>
<feature type="transmembrane region" description="Helical" evidence="2">
    <location>
        <begin position="311"/>
        <end position="340"/>
    </location>
</feature>
<dbReference type="InterPro" id="IPR006073">
    <property type="entry name" value="GTP-bd"/>
</dbReference>
<reference evidence="4 5" key="1">
    <citation type="submission" date="2023-05" db="EMBL/GenBank/DDBJ databases">
        <authorList>
            <person name="Yin Y."/>
            <person name="Lu Z."/>
        </authorList>
    </citation>
    <scope>NUCLEOTIDE SEQUENCE [LARGE SCALE GENOMIC DNA]</scope>
    <source>
        <strain evidence="4 5">ZM22</strain>
    </source>
</reference>
<evidence type="ECO:0000313" key="4">
    <source>
        <dbReference type="EMBL" id="WHS64367.1"/>
    </source>
</evidence>
<dbReference type="CDD" id="cd01879">
    <property type="entry name" value="FeoB"/>
    <property type="match status" value="1"/>
</dbReference>
<dbReference type="InterPro" id="IPR027417">
    <property type="entry name" value="P-loop_NTPase"/>
</dbReference>
<feature type="transmembrane region" description="Helical" evidence="2">
    <location>
        <begin position="394"/>
        <end position="420"/>
    </location>
</feature>
<evidence type="ECO:0000259" key="3">
    <source>
        <dbReference type="PROSITE" id="PS51711"/>
    </source>
</evidence>
<dbReference type="EMBL" id="CP125947">
    <property type="protein sequence ID" value="WHS64367.1"/>
    <property type="molecule type" value="Genomic_DNA"/>
</dbReference>
<feature type="transmembrane region" description="Helical" evidence="2">
    <location>
        <begin position="260"/>
        <end position="281"/>
    </location>
</feature>
<evidence type="ECO:0000313" key="5">
    <source>
        <dbReference type="Proteomes" id="UP001240697"/>
    </source>
</evidence>